<keyword evidence="2" id="KW-1185">Reference proteome</keyword>
<dbReference type="AlphaFoldDB" id="A0A9D4JUU1"/>
<gene>
    <name evidence="1" type="ORF">DPMN_125547</name>
</gene>
<evidence type="ECO:0000313" key="1">
    <source>
        <dbReference type="EMBL" id="KAH3823729.1"/>
    </source>
</evidence>
<sequence length="70" mass="8009">MVYLFGISTNIINITVLSREDMRNPKNTRLCWLAVAGLLNMVPYVPFGSYESSPEKMTKHRGQASVVWYN</sequence>
<dbReference type="Gene3D" id="1.20.1070.10">
    <property type="entry name" value="Rhodopsin 7-helix transmembrane proteins"/>
    <property type="match status" value="1"/>
</dbReference>
<protein>
    <submittedName>
        <fullName evidence="1">Uncharacterized protein</fullName>
    </submittedName>
</protein>
<organism evidence="1 2">
    <name type="scientific">Dreissena polymorpha</name>
    <name type="common">Zebra mussel</name>
    <name type="synonym">Mytilus polymorpha</name>
    <dbReference type="NCBI Taxonomy" id="45954"/>
    <lineage>
        <taxon>Eukaryota</taxon>
        <taxon>Metazoa</taxon>
        <taxon>Spiralia</taxon>
        <taxon>Lophotrochozoa</taxon>
        <taxon>Mollusca</taxon>
        <taxon>Bivalvia</taxon>
        <taxon>Autobranchia</taxon>
        <taxon>Heteroconchia</taxon>
        <taxon>Euheterodonta</taxon>
        <taxon>Imparidentia</taxon>
        <taxon>Neoheterodontei</taxon>
        <taxon>Myida</taxon>
        <taxon>Dreissenoidea</taxon>
        <taxon>Dreissenidae</taxon>
        <taxon>Dreissena</taxon>
    </lineage>
</organism>
<evidence type="ECO:0000313" key="2">
    <source>
        <dbReference type="Proteomes" id="UP000828390"/>
    </source>
</evidence>
<comment type="caution">
    <text evidence="1">The sequence shown here is derived from an EMBL/GenBank/DDBJ whole genome shotgun (WGS) entry which is preliminary data.</text>
</comment>
<dbReference type="Proteomes" id="UP000828390">
    <property type="component" value="Unassembled WGS sequence"/>
</dbReference>
<accession>A0A9D4JUU1</accession>
<name>A0A9D4JUU1_DREPO</name>
<reference evidence="1" key="2">
    <citation type="submission" date="2020-11" db="EMBL/GenBank/DDBJ databases">
        <authorList>
            <person name="McCartney M.A."/>
            <person name="Auch B."/>
            <person name="Kono T."/>
            <person name="Mallez S."/>
            <person name="Becker A."/>
            <person name="Gohl D.M."/>
            <person name="Silverstein K.A.T."/>
            <person name="Koren S."/>
            <person name="Bechman K.B."/>
            <person name="Herman A."/>
            <person name="Abrahante J.E."/>
            <person name="Garbe J."/>
        </authorList>
    </citation>
    <scope>NUCLEOTIDE SEQUENCE</scope>
    <source>
        <strain evidence="1">Duluth1</strain>
        <tissue evidence="1">Whole animal</tissue>
    </source>
</reference>
<proteinExistence type="predicted"/>
<reference evidence="1" key="1">
    <citation type="journal article" date="2019" name="bioRxiv">
        <title>The Genome of the Zebra Mussel, Dreissena polymorpha: A Resource for Invasive Species Research.</title>
        <authorList>
            <person name="McCartney M.A."/>
            <person name="Auch B."/>
            <person name="Kono T."/>
            <person name="Mallez S."/>
            <person name="Zhang Y."/>
            <person name="Obille A."/>
            <person name="Becker A."/>
            <person name="Abrahante J.E."/>
            <person name="Garbe J."/>
            <person name="Badalamenti J.P."/>
            <person name="Herman A."/>
            <person name="Mangelson H."/>
            <person name="Liachko I."/>
            <person name="Sullivan S."/>
            <person name="Sone E.D."/>
            <person name="Koren S."/>
            <person name="Silverstein K.A.T."/>
            <person name="Beckman K.B."/>
            <person name="Gohl D.M."/>
        </authorList>
    </citation>
    <scope>NUCLEOTIDE SEQUENCE</scope>
    <source>
        <strain evidence="1">Duluth1</strain>
        <tissue evidence="1">Whole animal</tissue>
    </source>
</reference>
<dbReference type="EMBL" id="JAIWYP010000005">
    <property type="protein sequence ID" value="KAH3823729.1"/>
    <property type="molecule type" value="Genomic_DNA"/>
</dbReference>